<name>A0A927C5E5_9GAMM</name>
<sequence length="133" mass="14592">MENLTTSIHHPFGEVKRNARGRRSLPIAKQRTHNRNVKFNSTELDFVESMACKHQLSLSEYIRTTAIGGEVDSREKQSKRDAISALGTASNALNTLCDKAHGRGGAIGKSECAELVSALNLLAEMISDLRNKV</sequence>
<feature type="region of interest" description="Disordered" evidence="1">
    <location>
        <begin position="1"/>
        <end position="24"/>
    </location>
</feature>
<dbReference type="RefSeq" id="WP_190766518.1">
    <property type="nucleotide sequence ID" value="NZ_JACXLD010000011.1"/>
</dbReference>
<evidence type="ECO:0000313" key="2">
    <source>
        <dbReference type="EMBL" id="MBD2860076.1"/>
    </source>
</evidence>
<dbReference type="Proteomes" id="UP000610558">
    <property type="component" value="Unassembled WGS sequence"/>
</dbReference>
<protein>
    <submittedName>
        <fullName evidence="2">Uncharacterized protein</fullName>
    </submittedName>
</protein>
<accession>A0A927C5E5</accession>
<reference evidence="2" key="1">
    <citation type="submission" date="2020-09" db="EMBL/GenBank/DDBJ databases">
        <authorList>
            <person name="Yoon J.-W."/>
        </authorList>
    </citation>
    <scope>NUCLEOTIDE SEQUENCE</scope>
    <source>
        <strain evidence="2">KMU-158</strain>
    </source>
</reference>
<comment type="caution">
    <text evidence="2">The sequence shown here is derived from an EMBL/GenBank/DDBJ whole genome shotgun (WGS) entry which is preliminary data.</text>
</comment>
<evidence type="ECO:0000256" key="1">
    <source>
        <dbReference type="SAM" id="MobiDB-lite"/>
    </source>
</evidence>
<dbReference type="EMBL" id="JACXLD010000011">
    <property type="protein sequence ID" value="MBD2860076.1"/>
    <property type="molecule type" value="Genomic_DNA"/>
</dbReference>
<dbReference type="Pfam" id="PF21983">
    <property type="entry name" value="NikA-like"/>
    <property type="match status" value="1"/>
</dbReference>
<organism evidence="2 3">
    <name type="scientific">Spongiibacter pelagi</name>
    <dbReference type="NCBI Taxonomy" id="2760804"/>
    <lineage>
        <taxon>Bacteria</taxon>
        <taxon>Pseudomonadati</taxon>
        <taxon>Pseudomonadota</taxon>
        <taxon>Gammaproteobacteria</taxon>
        <taxon>Cellvibrionales</taxon>
        <taxon>Spongiibacteraceae</taxon>
        <taxon>Spongiibacter</taxon>
    </lineage>
</organism>
<dbReference type="InterPro" id="IPR053842">
    <property type="entry name" value="NikA-like"/>
</dbReference>
<gene>
    <name evidence="2" type="ORF">IB286_13810</name>
</gene>
<evidence type="ECO:0000313" key="3">
    <source>
        <dbReference type="Proteomes" id="UP000610558"/>
    </source>
</evidence>
<dbReference type="AlphaFoldDB" id="A0A927C5E5"/>
<keyword evidence="3" id="KW-1185">Reference proteome</keyword>
<proteinExistence type="predicted"/>